<evidence type="ECO:0000256" key="3">
    <source>
        <dbReference type="ARBA" id="ARBA00006958"/>
    </source>
</evidence>
<proteinExistence type="inferred from homology"/>
<comment type="similarity">
    <text evidence="3">Belongs to the HARBI1 family.</text>
</comment>
<evidence type="ECO:0000256" key="7">
    <source>
        <dbReference type="ARBA" id="ARBA00023242"/>
    </source>
</evidence>
<dbReference type="PANTHER" id="PTHR22930:SF289">
    <property type="entry name" value="DDE TNP4 DOMAIN-CONTAINING PROTEIN-RELATED"/>
    <property type="match status" value="1"/>
</dbReference>
<evidence type="ECO:0000313" key="9">
    <source>
        <dbReference type="EnsemblMetazoa" id="XP_050502738.1"/>
    </source>
</evidence>
<keyword evidence="4" id="KW-0540">Nuclease</keyword>
<dbReference type="GO" id="GO:0016787">
    <property type="term" value="F:hydrolase activity"/>
    <property type="evidence" value="ECO:0007669"/>
    <property type="project" value="UniProtKB-KW"/>
</dbReference>
<dbReference type="InterPro" id="IPR045249">
    <property type="entry name" value="HARBI1-like"/>
</dbReference>
<gene>
    <name evidence="11" type="primary">LOC114347017</name>
</gene>
<evidence type="ECO:0000256" key="2">
    <source>
        <dbReference type="ARBA" id="ARBA00004123"/>
    </source>
</evidence>
<evidence type="ECO:0000256" key="5">
    <source>
        <dbReference type="ARBA" id="ARBA00022723"/>
    </source>
</evidence>
<reference evidence="11" key="1">
    <citation type="submission" date="2025-04" db="UniProtKB">
        <authorList>
            <consortium name="RefSeq"/>
        </authorList>
    </citation>
    <scope>IDENTIFICATION</scope>
    <source>
        <tissue evidence="11">Whole insect</tissue>
    </source>
</reference>
<dbReference type="EnsemblMetazoa" id="XM_050646781.1">
    <property type="protein sequence ID" value="XP_050502738.1"/>
    <property type="gene ID" value="LOC126882009"/>
</dbReference>
<keyword evidence="7" id="KW-0539">Nucleus</keyword>
<evidence type="ECO:0000256" key="6">
    <source>
        <dbReference type="ARBA" id="ARBA00022801"/>
    </source>
</evidence>
<keyword evidence="5" id="KW-0479">Metal-binding</keyword>
<organism evidence="11">
    <name type="scientific">Diabrotica virgifera virgifera</name>
    <name type="common">western corn rootworm</name>
    <dbReference type="NCBI Taxonomy" id="50390"/>
    <lineage>
        <taxon>Eukaryota</taxon>
        <taxon>Metazoa</taxon>
        <taxon>Ecdysozoa</taxon>
        <taxon>Arthropoda</taxon>
        <taxon>Hexapoda</taxon>
        <taxon>Insecta</taxon>
        <taxon>Pterygota</taxon>
        <taxon>Neoptera</taxon>
        <taxon>Endopterygota</taxon>
        <taxon>Coleoptera</taxon>
        <taxon>Polyphaga</taxon>
        <taxon>Cucujiformia</taxon>
        <taxon>Chrysomeloidea</taxon>
        <taxon>Chrysomelidae</taxon>
        <taxon>Galerucinae</taxon>
        <taxon>Diabroticina</taxon>
        <taxon>Diabroticites</taxon>
        <taxon>Diabrotica</taxon>
    </lineage>
</organism>
<evidence type="ECO:0000259" key="8">
    <source>
        <dbReference type="Pfam" id="PF13359"/>
    </source>
</evidence>
<evidence type="ECO:0000256" key="4">
    <source>
        <dbReference type="ARBA" id="ARBA00022722"/>
    </source>
</evidence>
<dbReference type="Proteomes" id="UP001652700">
    <property type="component" value="Unplaced"/>
</dbReference>
<dbReference type="GO" id="GO:0005634">
    <property type="term" value="C:nucleus"/>
    <property type="evidence" value="ECO:0007669"/>
    <property type="project" value="UniProtKB-SubCell"/>
</dbReference>
<evidence type="ECO:0000313" key="10">
    <source>
        <dbReference type="Proteomes" id="UP001652700"/>
    </source>
</evidence>
<dbReference type="RefSeq" id="XP_028153551.1">
    <property type="nucleotide sequence ID" value="XM_028297750.1"/>
</dbReference>
<comment type="subcellular location">
    <subcellularLocation>
        <location evidence="2">Nucleus</location>
    </subcellularLocation>
</comment>
<feature type="domain" description="DDE Tnp4" evidence="8">
    <location>
        <begin position="147"/>
        <end position="297"/>
    </location>
</feature>
<dbReference type="OrthoDB" id="6590376at2759"/>
<evidence type="ECO:0000256" key="1">
    <source>
        <dbReference type="ARBA" id="ARBA00001968"/>
    </source>
</evidence>
<keyword evidence="6" id="KW-0378">Hydrolase</keyword>
<sequence length="354" mass="40706">MDYDVNAFSSDEEAGRPRIIRHRPNYFEELDQEDFFCRFRLSKNTVENILEQIEDTISHPTDWNDALTPMQQLLLTLNFYSNGSFLRTTGDFCGVSKSTSSRVVKRVSVALANLLPIYIRMPEGDEINEIRQQFYNIARFPRCIGAIDCTHIKIQSPGGANAETFRNRKNFFSFNVQTISDPNLKIRDIVARWPGSSHDAHIFRNSNICASFEQGHFGEHVLLGDSGYAIKNYLIKPLAHVTNAAEQLFNESQIRTRNVVERQYGVWKRRFPSLAMGLRVKLETVQPIIVATAVLHNIACDANENDPPVHQEQERAIRFANNVNAPNMDELLDNRLNPNNRRRYNLINNYFAQL</sequence>
<keyword evidence="10" id="KW-1185">Reference proteome</keyword>
<dbReference type="AlphaFoldDB" id="A0A6P7GUX6"/>
<accession>A0A6P7GUX6</accession>
<evidence type="ECO:0000313" key="11">
    <source>
        <dbReference type="RefSeq" id="XP_028153551.1"/>
    </source>
</evidence>
<dbReference type="Pfam" id="PF13359">
    <property type="entry name" value="DDE_Tnp_4"/>
    <property type="match status" value="1"/>
</dbReference>
<dbReference type="InterPro" id="IPR027806">
    <property type="entry name" value="HARBI1_dom"/>
</dbReference>
<protein>
    <submittedName>
        <fullName evidence="11">Nuclease HARBI1</fullName>
    </submittedName>
</protein>
<dbReference type="GO" id="GO:0004518">
    <property type="term" value="F:nuclease activity"/>
    <property type="evidence" value="ECO:0007669"/>
    <property type="project" value="UniProtKB-KW"/>
</dbReference>
<dbReference type="PANTHER" id="PTHR22930">
    <property type="match status" value="1"/>
</dbReference>
<name>A0A6P7GUX6_DIAVI</name>
<dbReference type="GO" id="GO:0046872">
    <property type="term" value="F:metal ion binding"/>
    <property type="evidence" value="ECO:0007669"/>
    <property type="project" value="UniProtKB-KW"/>
</dbReference>
<reference evidence="9" key="2">
    <citation type="submission" date="2025-05" db="UniProtKB">
        <authorList>
            <consortium name="EnsemblMetazoa"/>
        </authorList>
    </citation>
    <scope>IDENTIFICATION</scope>
</reference>
<dbReference type="InParanoid" id="A0A6P7GUX6"/>
<comment type="cofactor">
    <cofactor evidence="1">
        <name>a divalent metal cation</name>
        <dbReference type="ChEBI" id="CHEBI:60240"/>
    </cofactor>
</comment>